<sequence length="65" mass="7327">MVVLPSARMLVQRQKTGRVPLFNRRLGNQLLGQVIVKIAGLHLYLSMGPRACALEKIPQRKNFSI</sequence>
<proteinExistence type="predicted"/>
<reference evidence="1" key="1">
    <citation type="submission" date="2019-08" db="EMBL/GenBank/DDBJ databases">
        <authorList>
            <person name="Kucharzyk K."/>
            <person name="Murdoch R.W."/>
            <person name="Higgins S."/>
            <person name="Loffler F."/>
        </authorList>
    </citation>
    <scope>NUCLEOTIDE SEQUENCE</scope>
</reference>
<dbReference type="EMBL" id="VSSQ01033092">
    <property type="protein sequence ID" value="MPM84586.1"/>
    <property type="molecule type" value="Genomic_DNA"/>
</dbReference>
<name>A0A645D5D1_9ZZZZ</name>
<organism evidence="1">
    <name type="scientific">bioreactor metagenome</name>
    <dbReference type="NCBI Taxonomy" id="1076179"/>
    <lineage>
        <taxon>unclassified sequences</taxon>
        <taxon>metagenomes</taxon>
        <taxon>ecological metagenomes</taxon>
    </lineage>
</organism>
<comment type="caution">
    <text evidence="1">The sequence shown here is derived from an EMBL/GenBank/DDBJ whole genome shotgun (WGS) entry which is preliminary data.</text>
</comment>
<accession>A0A645D5D1</accession>
<dbReference type="AlphaFoldDB" id="A0A645D5D1"/>
<protein>
    <submittedName>
        <fullName evidence="1">Uncharacterized protein</fullName>
    </submittedName>
</protein>
<gene>
    <name evidence="1" type="ORF">SDC9_131659</name>
</gene>
<evidence type="ECO:0000313" key="1">
    <source>
        <dbReference type="EMBL" id="MPM84586.1"/>
    </source>
</evidence>